<evidence type="ECO:0000256" key="4">
    <source>
        <dbReference type="PIRNR" id="PIRNR011789"/>
    </source>
</evidence>
<dbReference type="InterPro" id="IPR006676">
    <property type="entry name" value="tRNA_splic"/>
</dbReference>
<dbReference type="FunCoup" id="A0A5J5F6I3">
    <property type="interactions" value="65"/>
</dbReference>
<dbReference type="PIRSF" id="PIRSF011789">
    <property type="entry name" value="tRNA_splic_SEN2"/>
    <property type="match status" value="1"/>
</dbReference>
<name>A0A5J5F6I3_9PEZI</name>
<evidence type="ECO:0000256" key="3">
    <source>
        <dbReference type="ARBA" id="ARBA00023239"/>
    </source>
</evidence>
<evidence type="ECO:0000256" key="2">
    <source>
        <dbReference type="ARBA" id="ARBA00022694"/>
    </source>
</evidence>
<comment type="function">
    <text evidence="4">Constitutes one of the two catalytic subunit of the tRNA-splicing endonuclease complex, a complex responsible for identification and cleavage of the splice sites in pre-tRNA. It cleaves pre-tRNA at the 5'- and 3'-splice sites to release the intron. The products are an intron and two tRNA half-molecules bearing 2',3'-cyclic phosphate and 5'-OH termini. There are no conserved sequences at the splice sites, but the intron is invariably located at the same site in the gene, placing the splice sites an invariant distance from the constant structural features of the tRNA body.</text>
</comment>
<feature type="active site" evidence="5">
    <location>
        <position position="316"/>
    </location>
</feature>
<proteinExistence type="inferred from homology"/>
<comment type="similarity">
    <text evidence="1 4">Belongs to the tRNA-intron endonuclease family.</text>
</comment>
<feature type="active site" evidence="5">
    <location>
        <position position="361"/>
    </location>
</feature>
<dbReference type="Gene3D" id="3.40.1350.10">
    <property type="match status" value="1"/>
</dbReference>
<keyword evidence="3 4" id="KW-0456">Lyase</keyword>
<dbReference type="FunFam" id="3.40.1350.10:FF:000007">
    <property type="entry name" value="tRNA-splicing endonuclease subunit Sen2"/>
    <property type="match status" value="1"/>
</dbReference>
<dbReference type="OrthoDB" id="10249562at2759"/>
<evidence type="ECO:0000313" key="8">
    <source>
        <dbReference type="EMBL" id="KAA8912446.1"/>
    </source>
</evidence>
<dbReference type="NCBIfam" id="TIGR00324">
    <property type="entry name" value="endA"/>
    <property type="match status" value="1"/>
</dbReference>
<dbReference type="GO" id="GO:0000214">
    <property type="term" value="C:tRNA-intron endonuclease complex"/>
    <property type="evidence" value="ECO:0007669"/>
    <property type="project" value="UniProtKB-UniRule"/>
</dbReference>
<evidence type="ECO:0000256" key="6">
    <source>
        <dbReference type="SAM" id="MobiDB-lite"/>
    </source>
</evidence>
<dbReference type="InterPro" id="IPR006677">
    <property type="entry name" value="tRNA_intron_Endonuc_cat-like"/>
</dbReference>
<dbReference type="PANTHER" id="PTHR21227">
    <property type="entry name" value="TRNA-SPLICING ENDONUCLEASE SUBUNIT SEN2"/>
    <property type="match status" value="1"/>
</dbReference>
<dbReference type="CDD" id="cd22363">
    <property type="entry name" value="tRNA-intron_lyase_C"/>
    <property type="match status" value="1"/>
</dbReference>
<dbReference type="AlphaFoldDB" id="A0A5J5F6I3"/>
<dbReference type="InParanoid" id="A0A5J5F6I3"/>
<dbReference type="EC" id="4.6.1.16" evidence="4"/>
<organism evidence="8 9">
    <name type="scientific">Sphaerosporella brunnea</name>
    <dbReference type="NCBI Taxonomy" id="1250544"/>
    <lineage>
        <taxon>Eukaryota</taxon>
        <taxon>Fungi</taxon>
        <taxon>Dikarya</taxon>
        <taxon>Ascomycota</taxon>
        <taxon>Pezizomycotina</taxon>
        <taxon>Pezizomycetes</taxon>
        <taxon>Pezizales</taxon>
        <taxon>Pyronemataceae</taxon>
        <taxon>Sphaerosporella</taxon>
    </lineage>
</organism>
<gene>
    <name evidence="8" type="ORF">FN846DRAFT_887211</name>
</gene>
<evidence type="ECO:0000259" key="7">
    <source>
        <dbReference type="Pfam" id="PF01974"/>
    </source>
</evidence>
<feature type="region of interest" description="Disordered" evidence="6">
    <location>
        <begin position="150"/>
        <end position="180"/>
    </location>
</feature>
<keyword evidence="9" id="KW-1185">Reference proteome</keyword>
<dbReference type="InterPro" id="IPR016589">
    <property type="entry name" value="tRNA_splic_SEN2"/>
</dbReference>
<dbReference type="GO" id="GO:0003676">
    <property type="term" value="F:nucleic acid binding"/>
    <property type="evidence" value="ECO:0007669"/>
    <property type="project" value="InterPro"/>
</dbReference>
<dbReference type="EMBL" id="VXIS01000024">
    <property type="protein sequence ID" value="KAA8912446.1"/>
    <property type="molecule type" value="Genomic_DNA"/>
</dbReference>
<evidence type="ECO:0000313" key="9">
    <source>
        <dbReference type="Proteomes" id="UP000326924"/>
    </source>
</evidence>
<dbReference type="Proteomes" id="UP000326924">
    <property type="component" value="Unassembled WGS sequence"/>
</dbReference>
<comment type="caution">
    <text evidence="8">The sequence shown here is derived from an EMBL/GenBank/DDBJ whole genome shotgun (WGS) entry which is preliminary data.</text>
</comment>
<dbReference type="GO" id="GO:0000379">
    <property type="term" value="P:tRNA-type intron splice site recognition and cleavage"/>
    <property type="evidence" value="ECO:0007669"/>
    <property type="project" value="TreeGrafter"/>
</dbReference>
<sequence>MGSTTAPAPPKKPVMKKPNYNLLHVNPLPLTIQALPPLIPHNPLSLLHILYTYLFCRTPCQPSPPYVGFFNPATRSVHVVDARSIQAFWNSGFFGKGSLSRSEPTWISRRRRALGIIGKDEDLTAEEITERRRQERKQFKLERARAEKERIQNQLAQEGKIDLPADGASSPQPDAAAAGESDITAAATVPAPPIEPEEEEDDELVTDKPSIFVEDLEHLQLTPEEAFFLMYGLGALQVTVGPEGNTPVDIRNALCLFRQHSYFPALENEVYLQPDDTFMLNYVVYHHFRSLGWVVRPGVKFGVEYLLYNRGPVFSHAEFGVLIMPSYSHPYWANDNKRKQKELKPWHWLHGINRVSAQVKKTLILVYVEVPSPEEIKGLDVTELLKKYGVREVALRRWLVSRNRD</sequence>
<dbReference type="InterPro" id="IPR011856">
    <property type="entry name" value="tRNA_endonuc-like_dom_sf"/>
</dbReference>
<dbReference type="GO" id="GO:0005737">
    <property type="term" value="C:cytoplasm"/>
    <property type="evidence" value="ECO:0007669"/>
    <property type="project" value="TreeGrafter"/>
</dbReference>
<feature type="domain" description="tRNA intron endonuclease catalytic" evidence="7">
    <location>
        <begin position="278"/>
        <end position="369"/>
    </location>
</feature>
<accession>A0A5J5F6I3</accession>
<feature type="active site" evidence="5">
    <location>
        <position position="308"/>
    </location>
</feature>
<evidence type="ECO:0000256" key="5">
    <source>
        <dbReference type="PIRSR" id="PIRSR011789-1"/>
    </source>
</evidence>
<dbReference type="Pfam" id="PF01974">
    <property type="entry name" value="tRNA_int_endo"/>
    <property type="match status" value="1"/>
</dbReference>
<keyword evidence="2 4" id="KW-0819">tRNA processing</keyword>
<reference evidence="8 9" key="1">
    <citation type="submission" date="2019-09" db="EMBL/GenBank/DDBJ databases">
        <title>Draft genome of the ectomycorrhizal ascomycete Sphaerosporella brunnea.</title>
        <authorList>
            <consortium name="DOE Joint Genome Institute"/>
            <person name="Benucci G.M."/>
            <person name="Marozzi G."/>
            <person name="Antonielli L."/>
            <person name="Sanchez S."/>
            <person name="Marco P."/>
            <person name="Wang X."/>
            <person name="Falini L.B."/>
            <person name="Barry K."/>
            <person name="Haridas S."/>
            <person name="Lipzen A."/>
            <person name="Labutti K."/>
            <person name="Grigoriev I.V."/>
            <person name="Murat C."/>
            <person name="Martin F."/>
            <person name="Albertini E."/>
            <person name="Donnini D."/>
            <person name="Bonito G."/>
        </authorList>
    </citation>
    <scope>NUCLEOTIDE SEQUENCE [LARGE SCALE GENOMIC DNA]</scope>
    <source>
        <strain evidence="8 9">Sb_GMNB300</strain>
    </source>
</reference>
<dbReference type="PANTHER" id="PTHR21227:SF0">
    <property type="entry name" value="TRNA-SPLICING ENDONUCLEASE SUBUNIT SEN2"/>
    <property type="match status" value="1"/>
</dbReference>
<dbReference type="SUPFAM" id="SSF53032">
    <property type="entry name" value="tRNA-intron endonuclease catalytic domain-like"/>
    <property type="match status" value="1"/>
</dbReference>
<dbReference type="GO" id="GO:0000213">
    <property type="term" value="F:tRNA-intron lyase activity"/>
    <property type="evidence" value="ECO:0007669"/>
    <property type="project" value="UniProtKB-UniRule"/>
</dbReference>
<protein>
    <recommendedName>
        <fullName evidence="4">tRNA-splicing endonuclease subunit Sen2</fullName>
        <ecNumber evidence="4">4.6.1.16</ecNumber>
    </recommendedName>
</protein>
<evidence type="ECO:0000256" key="1">
    <source>
        <dbReference type="ARBA" id="ARBA00008078"/>
    </source>
</evidence>
<dbReference type="InterPro" id="IPR036167">
    <property type="entry name" value="tRNA_intron_Endo_cat-like_sf"/>
</dbReference>